<dbReference type="OrthoDB" id="5423360at2759"/>
<dbReference type="PANTHER" id="PTHR46310">
    <property type="entry name" value="AMIDASE 1"/>
    <property type="match status" value="1"/>
</dbReference>
<dbReference type="InterPro" id="IPR023631">
    <property type="entry name" value="Amidase_dom"/>
</dbReference>
<accession>A0A2B7Z3M7</accession>
<sequence>MNLLLADFTNKNLFNTVLSQLYYKSTVDKLLAGIYLGVKDIYYIKGIKTSSGNCAYYYLYRTQNNTSPAIQRLLDLGAVFVGKTGTVQFANRDRPTDDWVDYHCPYNPRGDGYQAPGGSSSGSGASIGAYSWLDAAIGSDTGGSMRSPAAQQGIYGNRPSTGAISLDHVLPLSPALDTAGIFTRTPSLWAKATKAWYPDFASNYTSLPSKLYLDGGEWDGEGVTPEAHTALTTFAQKLEAYLHAKTTKIDVAGLWQETHPEGSDSMGQLLDLSYAFIVSVDQFNLLGRSLFNDYGAAHGGRRPFVNPGPLARWMWGQSNGADAQHEIALKNMTTFRDWWETDGYGKADPASCSEGLIAYVYGSGSPDYRNTYHSPPTTPPLGFGTGRISVLAGSPEVVVPIGESPYNSTISLQKEYLPVAVALQMARGSDNVLADLVEGLGKEGILKDVVTGPRIWE</sequence>
<reference evidence="2 3" key="1">
    <citation type="submission" date="2017-10" db="EMBL/GenBank/DDBJ databases">
        <title>Comparative genomics in systemic dimorphic fungi from Ajellomycetaceae.</title>
        <authorList>
            <person name="Munoz J.F."/>
            <person name="Mcewen J.G."/>
            <person name="Clay O.K."/>
            <person name="Cuomo C.A."/>
        </authorList>
    </citation>
    <scope>NUCLEOTIDE SEQUENCE [LARGE SCALE GENOMIC DNA]</scope>
    <source>
        <strain evidence="2 3">UAMH7299</strain>
    </source>
</reference>
<dbReference type="STRING" id="1447883.A0A2B7Z3M7"/>
<comment type="caution">
    <text evidence="2">The sequence shown here is derived from an EMBL/GenBank/DDBJ whole genome shotgun (WGS) entry which is preliminary data.</text>
</comment>
<dbReference type="Gene3D" id="3.90.1300.10">
    <property type="entry name" value="Amidase signature (AS) domain"/>
    <property type="match status" value="1"/>
</dbReference>
<keyword evidence="3" id="KW-1185">Reference proteome</keyword>
<evidence type="ECO:0000259" key="1">
    <source>
        <dbReference type="Pfam" id="PF01425"/>
    </source>
</evidence>
<feature type="domain" description="Amidase" evidence="1">
    <location>
        <begin position="26"/>
        <end position="194"/>
    </location>
</feature>
<name>A0A2B7Z3M7_POLH7</name>
<evidence type="ECO:0000313" key="2">
    <source>
        <dbReference type="EMBL" id="PGH28010.1"/>
    </source>
</evidence>
<proteinExistence type="predicted"/>
<dbReference type="SUPFAM" id="SSF75304">
    <property type="entry name" value="Amidase signature (AS) enzymes"/>
    <property type="match status" value="1"/>
</dbReference>
<dbReference type="PANTHER" id="PTHR46310:SF7">
    <property type="entry name" value="AMIDASE 1"/>
    <property type="match status" value="1"/>
</dbReference>
<dbReference type="Proteomes" id="UP000224634">
    <property type="component" value="Unassembled WGS sequence"/>
</dbReference>
<dbReference type="AlphaFoldDB" id="A0A2B7Z3M7"/>
<dbReference type="Pfam" id="PF01425">
    <property type="entry name" value="Amidase"/>
    <property type="match status" value="1"/>
</dbReference>
<dbReference type="InterPro" id="IPR036928">
    <property type="entry name" value="AS_sf"/>
</dbReference>
<protein>
    <recommendedName>
        <fullName evidence="1">Amidase domain-containing protein</fullName>
    </recommendedName>
</protein>
<organism evidence="2 3">
    <name type="scientific">Polytolypa hystricis (strain UAMH7299)</name>
    <dbReference type="NCBI Taxonomy" id="1447883"/>
    <lineage>
        <taxon>Eukaryota</taxon>
        <taxon>Fungi</taxon>
        <taxon>Dikarya</taxon>
        <taxon>Ascomycota</taxon>
        <taxon>Pezizomycotina</taxon>
        <taxon>Eurotiomycetes</taxon>
        <taxon>Eurotiomycetidae</taxon>
        <taxon>Onygenales</taxon>
        <taxon>Onygenales incertae sedis</taxon>
        <taxon>Polytolypa</taxon>
    </lineage>
</organism>
<gene>
    <name evidence="2" type="ORF">AJ80_00265</name>
</gene>
<dbReference type="EMBL" id="PDNA01000002">
    <property type="protein sequence ID" value="PGH28010.1"/>
    <property type="molecule type" value="Genomic_DNA"/>
</dbReference>
<evidence type="ECO:0000313" key="3">
    <source>
        <dbReference type="Proteomes" id="UP000224634"/>
    </source>
</evidence>